<reference evidence="3" key="2">
    <citation type="submission" date="2023-05" db="EMBL/GenBank/DDBJ databases">
        <authorList>
            <person name="Schelkunov M.I."/>
        </authorList>
    </citation>
    <scope>NUCLEOTIDE SEQUENCE</scope>
    <source>
        <strain evidence="3">Hsosn_3</strain>
        <tissue evidence="3">Leaf</tissue>
    </source>
</reference>
<protein>
    <recommendedName>
        <fullName evidence="2">Flavodoxin-like domain-containing protein</fullName>
    </recommendedName>
</protein>
<keyword evidence="1" id="KW-0285">Flavoprotein</keyword>
<proteinExistence type="predicted"/>
<dbReference type="PANTHER" id="PTHR19384:SF10">
    <property type="entry name" value="NADPH-DEPENDENT DIFLAVIN OXIDOREDUCTASE 1"/>
    <property type="match status" value="1"/>
</dbReference>
<dbReference type="Proteomes" id="UP001237642">
    <property type="component" value="Unassembled WGS sequence"/>
</dbReference>
<dbReference type="SUPFAM" id="SSF52218">
    <property type="entry name" value="Flavoproteins"/>
    <property type="match status" value="1"/>
</dbReference>
<organism evidence="3 4">
    <name type="scientific">Heracleum sosnowskyi</name>
    <dbReference type="NCBI Taxonomy" id="360622"/>
    <lineage>
        <taxon>Eukaryota</taxon>
        <taxon>Viridiplantae</taxon>
        <taxon>Streptophyta</taxon>
        <taxon>Embryophyta</taxon>
        <taxon>Tracheophyta</taxon>
        <taxon>Spermatophyta</taxon>
        <taxon>Magnoliopsida</taxon>
        <taxon>eudicotyledons</taxon>
        <taxon>Gunneridae</taxon>
        <taxon>Pentapetalae</taxon>
        <taxon>asterids</taxon>
        <taxon>campanulids</taxon>
        <taxon>Apiales</taxon>
        <taxon>Apiaceae</taxon>
        <taxon>Apioideae</taxon>
        <taxon>apioid superclade</taxon>
        <taxon>Tordylieae</taxon>
        <taxon>Tordyliinae</taxon>
        <taxon>Heracleum</taxon>
    </lineage>
</organism>
<reference evidence="3" key="1">
    <citation type="submission" date="2023-02" db="EMBL/GenBank/DDBJ databases">
        <title>Genome of toxic invasive species Heracleum sosnowskyi carries increased number of genes despite the absence of recent whole-genome duplications.</title>
        <authorList>
            <person name="Schelkunov M."/>
            <person name="Shtratnikova V."/>
            <person name="Makarenko M."/>
            <person name="Klepikova A."/>
            <person name="Omelchenko D."/>
            <person name="Novikova G."/>
            <person name="Obukhova E."/>
            <person name="Bogdanov V."/>
            <person name="Penin A."/>
            <person name="Logacheva M."/>
        </authorList>
    </citation>
    <scope>NUCLEOTIDE SEQUENCE</scope>
    <source>
        <strain evidence="3">Hsosn_3</strain>
        <tissue evidence="3">Leaf</tissue>
    </source>
</reference>
<dbReference type="SUPFAM" id="SSF63380">
    <property type="entry name" value="Riboflavin synthase domain-like"/>
    <property type="match status" value="1"/>
</dbReference>
<gene>
    <name evidence="3" type="ORF">POM88_005402</name>
</gene>
<dbReference type="GO" id="GO:0016491">
    <property type="term" value="F:oxidoreductase activity"/>
    <property type="evidence" value="ECO:0007669"/>
    <property type="project" value="InterPro"/>
</dbReference>
<dbReference type="InterPro" id="IPR023173">
    <property type="entry name" value="NADPH_Cyt_P450_Rdtase_alpha"/>
</dbReference>
<accession>A0AAD8N3Q6</accession>
<sequence>MEDKKKLLILYATQTGNAMDAANILQREAERRCCQVTLLSIDDFDASVAKNLDNCAIVQTGLGDDQHSLGYEGALGPWMSSLWNSLCQCNPKLLPRGPDFTINNNPLSKDVRQLECAVSSSVMYNVGDVLAVLPEQSPAAVDAFIKRCNLDPESNITIQHKNKECPDALKTPIRLETYVKSMYNAVPFRASGHVKRN</sequence>
<evidence type="ECO:0000259" key="2">
    <source>
        <dbReference type="Pfam" id="PF00258"/>
    </source>
</evidence>
<dbReference type="InterPro" id="IPR008254">
    <property type="entry name" value="Flavodoxin/NO_synth"/>
</dbReference>
<comment type="caution">
    <text evidence="3">The sequence shown here is derived from an EMBL/GenBank/DDBJ whole genome shotgun (WGS) entry which is preliminary data.</text>
</comment>
<dbReference type="GO" id="GO:0010181">
    <property type="term" value="F:FMN binding"/>
    <property type="evidence" value="ECO:0007669"/>
    <property type="project" value="InterPro"/>
</dbReference>
<dbReference type="InterPro" id="IPR017938">
    <property type="entry name" value="Riboflavin_synthase-like_b-brl"/>
</dbReference>
<dbReference type="Gene3D" id="1.20.990.10">
    <property type="entry name" value="NADPH-cytochrome p450 Reductase, Chain A, domain 3"/>
    <property type="match status" value="1"/>
</dbReference>
<evidence type="ECO:0000256" key="1">
    <source>
        <dbReference type="ARBA" id="ARBA00022630"/>
    </source>
</evidence>
<dbReference type="GO" id="GO:0005829">
    <property type="term" value="C:cytosol"/>
    <property type="evidence" value="ECO:0007669"/>
    <property type="project" value="TreeGrafter"/>
</dbReference>
<evidence type="ECO:0000313" key="4">
    <source>
        <dbReference type="Proteomes" id="UP001237642"/>
    </source>
</evidence>
<dbReference type="PANTHER" id="PTHR19384">
    <property type="entry name" value="NITRIC OXIDE SYNTHASE-RELATED"/>
    <property type="match status" value="1"/>
</dbReference>
<keyword evidence="4" id="KW-1185">Reference proteome</keyword>
<evidence type="ECO:0000313" key="3">
    <source>
        <dbReference type="EMBL" id="KAK1395539.1"/>
    </source>
</evidence>
<dbReference type="Pfam" id="PF00258">
    <property type="entry name" value="Flavodoxin_1"/>
    <property type="match status" value="1"/>
</dbReference>
<dbReference type="GO" id="GO:0050660">
    <property type="term" value="F:flavin adenine dinucleotide binding"/>
    <property type="evidence" value="ECO:0007669"/>
    <property type="project" value="TreeGrafter"/>
</dbReference>
<name>A0AAD8N3Q6_9APIA</name>
<dbReference type="InterPro" id="IPR029039">
    <property type="entry name" value="Flavoprotein-like_sf"/>
</dbReference>
<dbReference type="AlphaFoldDB" id="A0AAD8N3Q6"/>
<dbReference type="EMBL" id="JAUIZM010000002">
    <property type="protein sequence ID" value="KAK1395539.1"/>
    <property type="molecule type" value="Genomic_DNA"/>
</dbReference>
<dbReference type="Gene3D" id="3.40.50.360">
    <property type="match status" value="1"/>
</dbReference>
<feature type="domain" description="Flavodoxin-like" evidence="2">
    <location>
        <begin position="9"/>
        <end position="54"/>
    </location>
</feature>